<dbReference type="GO" id="GO:0106312">
    <property type="term" value="F:methylenetetrahydrofolate reductase (NADH) activity"/>
    <property type="evidence" value="ECO:0007669"/>
    <property type="project" value="UniProtKB-EC"/>
</dbReference>
<dbReference type="GO" id="GO:0071949">
    <property type="term" value="F:FAD binding"/>
    <property type="evidence" value="ECO:0007669"/>
    <property type="project" value="TreeGrafter"/>
</dbReference>
<protein>
    <recommendedName>
        <fullName evidence="9">Methylenetetrahydrofolate reductase</fullName>
    </recommendedName>
</protein>
<comment type="pathway">
    <text evidence="7">Amino-acid biosynthesis; L-methionine biosynthesis via de novo pathway.</text>
</comment>
<organism evidence="11 12">
    <name type="scientific">Prosthecodimorpha hirschii</name>
    <dbReference type="NCBI Taxonomy" id="665126"/>
    <lineage>
        <taxon>Bacteria</taxon>
        <taxon>Pseudomonadati</taxon>
        <taxon>Pseudomonadota</taxon>
        <taxon>Alphaproteobacteria</taxon>
        <taxon>Hyphomicrobiales</taxon>
        <taxon>Ancalomicrobiaceae</taxon>
        <taxon>Prosthecodimorpha</taxon>
    </lineage>
</organism>
<evidence type="ECO:0000256" key="10">
    <source>
        <dbReference type="SAM" id="MobiDB-lite"/>
    </source>
</evidence>
<evidence type="ECO:0000313" key="11">
    <source>
        <dbReference type="EMBL" id="KPL51450.1"/>
    </source>
</evidence>
<comment type="cofactor">
    <cofactor evidence="1 9">
        <name>FAD</name>
        <dbReference type="ChEBI" id="CHEBI:57692"/>
    </cofactor>
</comment>
<evidence type="ECO:0000313" key="12">
    <source>
        <dbReference type="Proteomes" id="UP000048984"/>
    </source>
</evidence>
<evidence type="ECO:0000256" key="9">
    <source>
        <dbReference type="RuleBase" id="RU003862"/>
    </source>
</evidence>
<dbReference type="InterPro" id="IPR029041">
    <property type="entry name" value="FAD-linked_oxidoreductase-like"/>
</dbReference>
<dbReference type="Proteomes" id="UP000048984">
    <property type="component" value="Unassembled WGS sequence"/>
</dbReference>
<feature type="region of interest" description="Disordered" evidence="10">
    <location>
        <begin position="1"/>
        <end position="23"/>
    </location>
</feature>
<evidence type="ECO:0000256" key="7">
    <source>
        <dbReference type="ARBA" id="ARBA00034478"/>
    </source>
</evidence>
<comment type="similarity">
    <text evidence="3 9">Belongs to the methylenetetrahydrofolate reductase family.</text>
</comment>
<keyword evidence="5 9" id="KW-0274">FAD</keyword>
<sequence>MNPRLHPEDFGENPWDPLPALPGHTSRGRLERVLRRGEFAVTAELNPPDSALAEDVYKRAAVFEGWVDAINATDGSGANCHMSSIAICALLTRIGFSPVLQISCRDTNRIGIQGNVLGASALGVNNVLCLTGDGVQSGDHPEAKPVFDLDSTSLLATIRRMRDEAKFLSGRKITTPPPVFMGAAENPFAPPYDFRPLRLAKKVRAGAQFIQTQYCFDVPLLERFMAKVRDMELEKHCFILVGVGPLASAKTARWMRSNVAGVHIPDAIIERLEKAKDQKAEGKRICVEIIQQVREIAGVAGVHVMAYRQEEYVAEMVHESGVLKGRQPWRRDLTRPGFDLDQRLTENLARAGEG</sequence>
<evidence type="ECO:0000256" key="5">
    <source>
        <dbReference type="ARBA" id="ARBA00022827"/>
    </source>
</evidence>
<keyword evidence="6 9" id="KW-0560">Oxidoreductase</keyword>
<dbReference type="STRING" id="665126.ABB55_03750"/>
<dbReference type="CDD" id="cd00537">
    <property type="entry name" value="MTHFR"/>
    <property type="match status" value="1"/>
</dbReference>
<dbReference type="UniPathway" id="UPA00193"/>
<evidence type="ECO:0000256" key="6">
    <source>
        <dbReference type="ARBA" id="ARBA00023002"/>
    </source>
</evidence>
<keyword evidence="12" id="KW-1185">Reference proteome</keyword>
<evidence type="ECO:0000256" key="1">
    <source>
        <dbReference type="ARBA" id="ARBA00001974"/>
    </source>
</evidence>
<keyword evidence="4 9" id="KW-0285">Flavoprotein</keyword>
<dbReference type="Pfam" id="PF02219">
    <property type="entry name" value="MTHFR"/>
    <property type="match status" value="1"/>
</dbReference>
<dbReference type="InterPro" id="IPR003171">
    <property type="entry name" value="Mehydrof_redctse-like"/>
</dbReference>
<dbReference type="AlphaFoldDB" id="A0A0P6VHD4"/>
<reference evidence="11 12" key="2">
    <citation type="submission" date="2015-10" db="EMBL/GenBank/DDBJ databases">
        <title>Draft Genome Sequence of Prosthecomicrobium hirschii ATCC 27832.</title>
        <authorList>
            <person name="Daniel J."/>
            <person name="Givan S.A."/>
            <person name="Brun Y.V."/>
            <person name="Brown P.J."/>
        </authorList>
    </citation>
    <scope>NUCLEOTIDE SEQUENCE [LARGE SCALE GENOMIC DNA]</scope>
    <source>
        <strain evidence="11 12">16</strain>
    </source>
</reference>
<dbReference type="GO" id="GO:0005829">
    <property type="term" value="C:cytosol"/>
    <property type="evidence" value="ECO:0007669"/>
    <property type="project" value="TreeGrafter"/>
</dbReference>
<dbReference type="PANTHER" id="PTHR45754">
    <property type="entry name" value="METHYLENETETRAHYDROFOLATE REDUCTASE"/>
    <property type="match status" value="1"/>
</dbReference>
<dbReference type="OrthoDB" id="9803687at2"/>
<dbReference type="GO" id="GO:0009086">
    <property type="term" value="P:methionine biosynthetic process"/>
    <property type="evidence" value="ECO:0007669"/>
    <property type="project" value="TreeGrafter"/>
</dbReference>
<comment type="catalytic activity">
    <reaction evidence="8">
        <text>(6S)-5-methyl-5,6,7,8-tetrahydrofolate + NAD(+) = (6R)-5,10-methylene-5,6,7,8-tetrahydrofolate + NADH + H(+)</text>
        <dbReference type="Rhea" id="RHEA:19821"/>
        <dbReference type="ChEBI" id="CHEBI:15378"/>
        <dbReference type="ChEBI" id="CHEBI:15636"/>
        <dbReference type="ChEBI" id="CHEBI:18608"/>
        <dbReference type="ChEBI" id="CHEBI:57540"/>
        <dbReference type="ChEBI" id="CHEBI:57945"/>
        <dbReference type="EC" id="1.5.1.54"/>
    </reaction>
    <physiologicalReaction direction="right-to-left" evidence="8">
        <dbReference type="Rhea" id="RHEA:19823"/>
    </physiologicalReaction>
</comment>
<evidence type="ECO:0000256" key="3">
    <source>
        <dbReference type="ARBA" id="ARBA00006743"/>
    </source>
</evidence>
<reference evidence="11 12" key="1">
    <citation type="submission" date="2015-09" db="EMBL/GenBank/DDBJ databases">
        <authorList>
            <person name="Jackson K.R."/>
            <person name="Lunt B.L."/>
            <person name="Fisher J.N.B."/>
            <person name="Gardner A.V."/>
            <person name="Bailey M.E."/>
            <person name="Deus L.M."/>
            <person name="Earl A.S."/>
            <person name="Gibby P.D."/>
            <person name="Hartmann K.A."/>
            <person name="Liu J.E."/>
            <person name="Manci A.M."/>
            <person name="Nielsen D.A."/>
            <person name="Solomon M.B."/>
            <person name="Breakwell D.P."/>
            <person name="Burnett S.H."/>
            <person name="Grose J.H."/>
        </authorList>
    </citation>
    <scope>NUCLEOTIDE SEQUENCE [LARGE SCALE GENOMIC DNA]</scope>
    <source>
        <strain evidence="11 12">16</strain>
    </source>
</reference>
<name>A0A0P6VHD4_9HYPH</name>
<accession>A0A0P6VHD4</accession>
<dbReference type="Gene3D" id="3.20.20.220">
    <property type="match status" value="1"/>
</dbReference>
<dbReference type="PANTHER" id="PTHR45754:SF3">
    <property type="entry name" value="METHYLENETETRAHYDROFOLATE REDUCTASE (NADPH)"/>
    <property type="match status" value="1"/>
</dbReference>
<evidence type="ECO:0000256" key="8">
    <source>
        <dbReference type="ARBA" id="ARBA00048628"/>
    </source>
</evidence>
<dbReference type="RefSeq" id="WP_054357612.1">
    <property type="nucleotide sequence ID" value="NZ_JAPCYQ010000001.1"/>
</dbReference>
<dbReference type="GO" id="GO:0035999">
    <property type="term" value="P:tetrahydrofolate interconversion"/>
    <property type="evidence" value="ECO:0007669"/>
    <property type="project" value="UniProtKB-UniPathway"/>
</dbReference>
<gene>
    <name evidence="11" type="ORF">ABB55_03750</name>
</gene>
<evidence type="ECO:0000256" key="4">
    <source>
        <dbReference type="ARBA" id="ARBA00022630"/>
    </source>
</evidence>
<evidence type="ECO:0000256" key="2">
    <source>
        <dbReference type="ARBA" id="ARBA00004777"/>
    </source>
</evidence>
<proteinExistence type="inferred from homology"/>
<dbReference type="SUPFAM" id="SSF51730">
    <property type="entry name" value="FAD-linked oxidoreductase"/>
    <property type="match status" value="1"/>
</dbReference>
<dbReference type="EMBL" id="LJYW01000001">
    <property type="protein sequence ID" value="KPL51450.1"/>
    <property type="molecule type" value="Genomic_DNA"/>
</dbReference>
<comment type="pathway">
    <text evidence="2 9">One-carbon metabolism; tetrahydrofolate interconversion.</text>
</comment>
<comment type="caution">
    <text evidence="11">The sequence shown here is derived from an EMBL/GenBank/DDBJ whole genome shotgun (WGS) entry which is preliminary data.</text>
</comment>